<evidence type="ECO:0000313" key="5">
    <source>
        <dbReference type="EMBL" id="MDW5594182.1"/>
    </source>
</evidence>
<protein>
    <submittedName>
        <fullName evidence="5">Glycosyltransferase family 4 protein</fullName>
        <ecNumber evidence="5">2.4.-.-</ecNumber>
    </submittedName>
</protein>
<dbReference type="Pfam" id="PF00534">
    <property type="entry name" value="Glycos_transf_1"/>
    <property type="match status" value="1"/>
</dbReference>
<name>A0ABU4HLL8_9ACTN</name>
<feature type="domain" description="Glycosyl transferase family 1" evidence="3">
    <location>
        <begin position="254"/>
        <end position="416"/>
    </location>
</feature>
<dbReference type="InterPro" id="IPR050194">
    <property type="entry name" value="Glycosyltransferase_grp1"/>
</dbReference>
<dbReference type="Pfam" id="PF13439">
    <property type="entry name" value="Glyco_transf_4"/>
    <property type="match status" value="1"/>
</dbReference>
<evidence type="ECO:0000256" key="2">
    <source>
        <dbReference type="ARBA" id="ARBA00022679"/>
    </source>
</evidence>
<proteinExistence type="predicted"/>
<dbReference type="EC" id="2.4.-.-" evidence="5"/>
<evidence type="ECO:0000313" key="6">
    <source>
        <dbReference type="Proteomes" id="UP001284601"/>
    </source>
</evidence>
<dbReference type="RefSeq" id="WP_318596439.1">
    <property type="nucleotide sequence ID" value="NZ_JAWSTH010000013.1"/>
</dbReference>
<dbReference type="Gene3D" id="3.40.50.2000">
    <property type="entry name" value="Glycogen Phosphorylase B"/>
    <property type="match status" value="2"/>
</dbReference>
<dbReference type="SUPFAM" id="SSF53756">
    <property type="entry name" value="UDP-Glycosyltransferase/glycogen phosphorylase"/>
    <property type="match status" value="1"/>
</dbReference>
<dbReference type="Proteomes" id="UP001284601">
    <property type="component" value="Unassembled WGS sequence"/>
</dbReference>
<dbReference type="CDD" id="cd03801">
    <property type="entry name" value="GT4_PimA-like"/>
    <property type="match status" value="1"/>
</dbReference>
<evidence type="ECO:0000259" key="3">
    <source>
        <dbReference type="Pfam" id="PF00534"/>
    </source>
</evidence>
<evidence type="ECO:0000256" key="1">
    <source>
        <dbReference type="ARBA" id="ARBA00022676"/>
    </source>
</evidence>
<reference evidence="6" key="1">
    <citation type="submission" date="2023-07" db="EMBL/GenBank/DDBJ databases">
        <title>Conexibacter stalactiti sp. nov., isolated from stalactites in a lava cave and emended description of the genus Conexibacter.</title>
        <authorList>
            <person name="Lee S.D."/>
        </authorList>
    </citation>
    <scope>NUCLEOTIDE SEQUENCE [LARGE SCALE GENOMIC DNA]</scope>
    <source>
        <strain evidence="6">KCTC 39840</strain>
    </source>
</reference>
<dbReference type="PANTHER" id="PTHR45947">
    <property type="entry name" value="SULFOQUINOVOSYL TRANSFERASE SQD2"/>
    <property type="match status" value="1"/>
</dbReference>
<keyword evidence="6" id="KW-1185">Reference proteome</keyword>
<organism evidence="5 6">
    <name type="scientific">Conexibacter stalactiti</name>
    <dbReference type="NCBI Taxonomy" id="1940611"/>
    <lineage>
        <taxon>Bacteria</taxon>
        <taxon>Bacillati</taxon>
        <taxon>Actinomycetota</taxon>
        <taxon>Thermoleophilia</taxon>
        <taxon>Solirubrobacterales</taxon>
        <taxon>Conexibacteraceae</taxon>
        <taxon>Conexibacter</taxon>
    </lineage>
</organism>
<keyword evidence="1 5" id="KW-0328">Glycosyltransferase</keyword>
<dbReference type="InterPro" id="IPR001296">
    <property type="entry name" value="Glyco_trans_1"/>
</dbReference>
<accession>A0ABU4HLL8</accession>
<keyword evidence="2 5" id="KW-0808">Transferase</keyword>
<sequence>MRRTSRPRALMGVAFFPRGGSAHVIRGLAGALPAHGWDVTVVSGSQPGLGDAGPFYAPLDVHAVELGVHQASYEDRPDAPDRVFAALDEAAYERQVARWSAALARAGAADADLLHLHHLTPLHEAAARVAPEVPVIGHLHGTELLMLERIADGAPPSWRHAERWAERMRRWAAGCERTIVLTERQLPRVERLLGEEVAERCVAIPNGVDAARFAHADVDRRAHWRRHLVEEPRGWRPGAPEGSVAYTEADLAAFDDGGPVLLYVGRFTEVKRVGLLIRAFAKAQRRFARRTPLVLVGGHPGEWEGEHPLEAIAASSARDVFLAGWQDHDRLPRFLAAGDAIVLPSVREQFGSVLVEGMACGLPAVAVDAMGPGEIVKPGESGWLLPPDDEKALVEALVEVVDNPRERRRRGEFARADVVARYGRDAAAAQVASTYEAACSADATPSGAPAVAPS</sequence>
<comment type="caution">
    <text evidence="5">The sequence shown here is derived from an EMBL/GenBank/DDBJ whole genome shotgun (WGS) entry which is preliminary data.</text>
</comment>
<evidence type="ECO:0000259" key="4">
    <source>
        <dbReference type="Pfam" id="PF13439"/>
    </source>
</evidence>
<dbReference type="GO" id="GO:0016757">
    <property type="term" value="F:glycosyltransferase activity"/>
    <property type="evidence" value="ECO:0007669"/>
    <property type="project" value="UniProtKB-KW"/>
</dbReference>
<gene>
    <name evidence="5" type="ORF">R7226_07540</name>
</gene>
<dbReference type="EMBL" id="JAWSTH010000013">
    <property type="protein sequence ID" value="MDW5594182.1"/>
    <property type="molecule type" value="Genomic_DNA"/>
</dbReference>
<dbReference type="PANTHER" id="PTHR45947:SF13">
    <property type="entry name" value="TRANSFERASE"/>
    <property type="match status" value="1"/>
</dbReference>
<dbReference type="InterPro" id="IPR028098">
    <property type="entry name" value="Glyco_trans_4-like_N"/>
</dbReference>
<feature type="domain" description="Glycosyltransferase subfamily 4-like N-terminal" evidence="4">
    <location>
        <begin position="19"/>
        <end position="212"/>
    </location>
</feature>